<feature type="transmembrane region" description="Helical" evidence="1">
    <location>
        <begin position="198"/>
        <end position="215"/>
    </location>
</feature>
<proteinExistence type="predicted"/>
<dbReference type="InterPro" id="IPR000326">
    <property type="entry name" value="PAP2/HPO"/>
</dbReference>
<feature type="transmembrane region" description="Helical" evidence="1">
    <location>
        <begin position="24"/>
        <end position="51"/>
    </location>
</feature>
<evidence type="ECO:0000259" key="2">
    <source>
        <dbReference type="SMART" id="SM00014"/>
    </source>
</evidence>
<feature type="transmembrane region" description="Helical" evidence="1">
    <location>
        <begin position="71"/>
        <end position="94"/>
    </location>
</feature>
<dbReference type="OrthoDB" id="9813524at2"/>
<feature type="transmembrane region" description="Helical" evidence="1">
    <location>
        <begin position="173"/>
        <end position="191"/>
    </location>
</feature>
<feature type="transmembrane region" description="Helical" evidence="1">
    <location>
        <begin position="221"/>
        <end position="242"/>
    </location>
</feature>
<evidence type="ECO:0000313" key="3">
    <source>
        <dbReference type="EMBL" id="TDP82087.1"/>
    </source>
</evidence>
<protein>
    <submittedName>
        <fullName evidence="3">Lipid A 4'-phosphatase</fullName>
    </submittedName>
</protein>
<feature type="domain" description="Phosphatidic acid phosphatase type 2/haloperoxidase" evidence="2">
    <location>
        <begin position="119"/>
        <end position="240"/>
    </location>
</feature>
<keyword evidence="1" id="KW-0812">Transmembrane</keyword>
<gene>
    <name evidence="3" type="ORF">EV672_10641</name>
</gene>
<evidence type="ECO:0000313" key="4">
    <source>
        <dbReference type="Proteomes" id="UP000294593"/>
    </source>
</evidence>
<keyword evidence="1" id="KW-0472">Membrane</keyword>
<sequence length="266" mass="28727">MTAPSAPANAPEVAEPAASIDSRLLWAGLFFAVAVFSKFPGLDLLVSARYFDLDLGFFRAKDPLVLALYNWTPILGRALFLAMLLHALLAPWLARALASAGKPEAAQRCRGPWRHLSTVFVCAALLGPGLLIEGVLKNTVGRPRPVQTVPFGGPEPYHGPFSPGDTPGSHRSFVSSHAATGFALMALGLTCRPAARRRWLIIGLMAGSAIGAGRIMQGGHFLSDIVFAFYAVWLSCELVVWLDRQRLQRGQPPAPRQRRPHAPPLP</sequence>
<dbReference type="CDD" id="cd03396">
    <property type="entry name" value="PAP2_like_6"/>
    <property type="match status" value="1"/>
</dbReference>
<reference evidence="3 4" key="1">
    <citation type="submission" date="2019-03" db="EMBL/GenBank/DDBJ databases">
        <title>Genomic Encyclopedia of Type Strains, Phase IV (KMG-IV): sequencing the most valuable type-strain genomes for metagenomic binning, comparative biology and taxonomic classification.</title>
        <authorList>
            <person name="Goeker M."/>
        </authorList>
    </citation>
    <scope>NUCLEOTIDE SEQUENCE [LARGE SCALE GENOMIC DNA]</scope>
    <source>
        <strain evidence="3 4">DSM 11901</strain>
    </source>
</reference>
<keyword evidence="1" id="KW-1133">Transmembrane helix</keyword>
<accession>A0A4R6R920</accession>
<evidence type="ECO:0000256" key="1">
    <source>
        <dbReference type="SAM" id="Phobius"/>
    </source>
</evidence>
<dbReference type="EMBL" id="SNXW01000006">
    <property type="protein sequence ID" value="TDP82087.1"/>
    <property type="molecule type" value="Genomic_DNA"/>
</dbReference>
<keyword evidence="4" id="KW-1185">Reference proteome</keyword>
<name>A0A4R6R920_9BURK</name>
<dbReference type="Pfam" id="PF01569">
    <property type="entry name" value="PAP2"/>
    <property type="match status" value="1"/>
</dbReference>
<organism evidence="3 4">
    <name type="scientific">Aquabacterium commune</name>
    <dbReference type="NCBI Taxonomy" id="70586"/>
    <lineage>
        <taxon>Bacteria</taxon>
        <taxon>Pseudomonadati</taxon>
        <taxon>Pseudomonadota</taxon>
        <taxon>Betaproteobacteria</taxon>
        <taxon>Burkholderiales</taxon>
        <taxon>Aquabacterium</taxon>
    </lineage>
</organism>
<dbReference type="RefSeq" id="WP_133609218.1">
    <property type="nucleotide sequence ID" value="NZ_JBASTO010000051.1"/>
</dbReference>
<dbReference type="Gene3D" id="1.20.144.10">
    <property type="entry name" value="Phosphatidic acid phosphatase type 2/haloperoxidase"/>
    <property type="match status" value="1"/>
</dbReference>
<feature type="transmembrane region" description="Helical" evidence="1">
    <location>
        <begin position="115"/>
        <end position="136"/>
    </location>
</feature>
<dbReference type="SMART" id="SM00014">
    <property type="entry name" value="acidPPc"/>
    <property type="match status" value="1"/>
</dbReference>
<dbReference type="AlphaFoldDB" id="A0A4R6R920"/>
<dbReference type="Proteomes" id="UP000294593">
    <property type="component" value="Unassembled WGS sequence"/>
</dbReference>
<comment type="caution">
    <text evidence="3">The sequence shown here is derived from an EMBL/GenBank/DDBJ whole genome shotgun (WGS) entry which is preliminary data.</text>
</comment>
<dbReference type="InterPro" id="IPR036938">
    <property type="entry name" value="PAP2/HPO_sf"/>
</dbReference>
<dbReference type="SUPFAM" id="SSF48317">
    <property type="entry name" value="Acid phosphatase/Vanadium-dependent haloperoxidase"/>
    <property type="match status" value="1"/>
</dbReference>